<dbReference type="AlphaFoldDB" id="A0A9N9HV07"/>
<evidence type="ECO:0000313" key="1">
    <source>
        <dbReference type="EMBL" id="CAG8707211.1"/>
    </source>
</evidence>
<dbReference type="EMBL" id="CAJVPZ010021560">
    <property type="protein sequence ID" value="CAG8707211.1"/>
    <property type="molecule type" value="Genomic_DNA"/>
</dbReference>
<evidence type="ECO:0000313" key="2">
    <source>
        <dbReference type="Proteomes" id="UP000789396"/>
    </source>
</evidence>
<comment type="caution">
    <text evidence="1">The sequence shown here is derived from an EMBL/GenBank/DDBJ whole genome shotgun (WGS) entry which is preliminary data.</text>
</comment>
<keyword evidence="2" id="KW-1185">Reference proteome</keyword>
<sequence>IIENWVVLLRDEQLEEDLNLDNLDDIVYLTTSQNAKWPL</sequence>
<gene>
    <name evidence="1" type="ORF">RFULGI_LOCUS10662</name>
</gene>
<accession>A0A9N9HV07</accession>
<name>A0A9N9HV07_9GLOM</name>
<feature type="non-terminal residue" evidence="1">
    <location>
        <position position="1"/>
    </location>
</feature>
<reference evidence="1" key="1">
    <citation type="submission" date="2021-06" db="EMBL/GenBank/DDBJ databases">
        <authorList>
            <person name="Kallberg Y."/>
            <person name="Tangrot J."/>
            <person name="Rosling A."/>
        </authorList>
    </citation>
    <scope>NUCLEOTIDE SEQUENCE</scope>
    <source>
        <strain evidence="1">IN212</strain>
    </source>
</reference>
<dbReference type="Proteomes" id="UP000789396">
    <property type="component" value="Unassembled WGS sequence"/>
</dbReference>
<proteinExistence type="predicted"/>
<protein>
    <submittedName>
        <fullName evidence="1">982_t:CDS:1</fullName>
    </submittedName>
</protein>
<organism evidence="1 2">
    <name type="scientific">Racocetra fulgida</name>
    <dbReference type="NCBI Taxonomy" id="60492"/>
    <lineage>
        <taxon>Eukaryota</taxon>
        <taxon>Fungi</taxon>
        <taxon>Fungi incertae sedis</taxon>
        <taxon>Mucoromycota</taxon>
        <taxon>Glomeromycotina</taxon>
        <taxon>Glomeromycetes</taxon>
        <taxon>Diversisporales</taxon>
        <taxon>Gigasporaceae</taxon>
        <taxon>Racocetra</taxon>
    </lineage>
</organism>